<evidence type="ECO:0000256" key="11">
    <source>
        <dbReference type="RuleBase" id="RU000509"/>
    </source>
</evidence>
<evidence type="ECO:0000256" key="2">
    <source>
        <dbReference type="ARBA" id="ARBA00001913"/>
    </source>
</evidence>
<sequence>MSLNYRPSSFAKLLLVFVLTVSMVLTGTWRAEAAVDSSYKVSVMLNLPDITDFNAFDAQLATLKNNGVKVVEVDMWWNHFEPTARNSFNWSYYTNVFTHIKNAGLLIAPIFSFHQCGGNVGDNCNFPVPSWVWSLGTQDQMQYKSESGYYNNEYVAPFFATSYTLYDEAFKSFASAMSAFKGSFFKIYIGMGPAGELRYPSYNANDGWSYPGRGKLQAYSGPAIASFQSAMQTKYGTIGAVNTAWGTSLTAFSQVMPPSNGDSFFNTGGYNATYGKDFLTWYQSVLTTHMSNVMSKAHADLDTFGVRLGGKMPGIHWQYSNPSVAHEAEDTAGLYNYSTMIDQFKTSNADLAFTALELQDNNVYPYYSQPQALVQYVANLCIQKGVPHDAENALAISGNQTLYNSAAFNTFNYGFNGFALLRLENVVNANGTATSELSPFTQTLALQPQQVTVTINGANTVTGQNVYLIGDRMEFGVWNTSYAIPATYAGNGVWTATFYLGANHTYNFKAIKKDGSGNITWENGSNHSWSVPYVAGGSTPYTLNWQN</sequence>
<comment type="catalytic activity">
    <reaction evidence="1 11">
        <text>Hydrolysis of (1-&gt;4)-alpha-D-glucosidic linkages in polysaccharides so as to remove successive maltose units from the non-reducing ends of the chains.</text>
        <dbReference type="EC" id="3.2.1.2"/>
    </reaction>
</comment>
<dbReference type="Gene3D" id="3.20.20.80">
    <property type="entry name" value="Glycosidases"/>
    <property type="match status" value="1"/>
</dbReference>
<evidence type="ECO:0000256" key="7">
    <source>
        <dbReference type="ARBA" id="ARBA00022801"/>
    </source>
</evidence>
<dbReference type="EC" id="3.2.1.2" evidence="4 11"/>
<dbReference type="PRINTS" id="PR00750">
    <property type="entry name" value="BETAAMYLASE"/>
</dbReference>
<dbReference type="Gene3D" id="2.60.40.10">
    <property type="entry name" value="Immunoglobulins"/>
    <property type="match status" value="1"/>
</dbReference>
<evidence type="ECO:0000256" key="10">
    <source>
        <dbReference type="ARBA" id="ARBA00023326"/>
    </source>
</evidence>
<organism evidence="13 14">
    <name type="scientific">Paenibacillus aestuarii</name>
    <dbReference type="NCBI Taxonomy" id="516965"/>
    <lineage>
        <taxon>Bacteria</taxon>
        <taxon>Bacillati</taxon>
        <taxon>Bacillota</taxon>
        <taxon>Bacilli</taxon>
        <taxon>Bacillales</taxon>
        <taxon>Paenibacillaceae</taxon>
        <taxon>Paenibacillus</taxon>
    </lineage>
</organism>
<comment type="similarity">
    <text evidence="3 11">Belongs to the glycosyl hydrolase 14 family.</text>
</comment>
<reference evidence="14" key="1">
    <citation type="journal article" date="2019" name="Int. J. Syst. Evol. Microbiol.">
        <title>The Global Catalogue of Microorganisms (GCM) 10K type strain sequencing project: providing services to taxonomists for standard genome sequencing and annotation.</title>
        <authorList>
            <consortium name="The Broad Institute Genomics Platform"/>
            <consortium name="The Broad Institute Genome Sequencing Center for Infectious Disease"/>
            <person name="Wu L."/>
            <person name="Ma J."/>
        </authorList>
    </citation>
    <scope>NUCLEOTIDE SEQUENCE [LARGE SCALE GENOMIC DNA]</scope>
    <source>
        <strain evidence="14">KACC 11904</strain>
    </source>
</reference>
<dbReference type="PRINTS" id="PR00841">
    <property type="entry name" value="GLHYDLASE14A"/>
</dbReference>
<evidence type="ECO:0000256" key="4">
    <source>
        <dbReference type="ARBA" id="ARBA00012594"/>
    </source>
</evidence>
<keyword evidence="5" id="KW-0479">Metal-binding</keyword>
<dbReference type="PROSITE" id="PS00506">
    <property type="entry name" value="BETA_AMYLASE_1"/>
    <property type="match status" value="1"/>
</dbReference>
<dbReference type="SMART" id="SM01065">
    <property type="entry name" value="CBM_2"/>
    <property type="match status" value="1"/>
</dbReference>
<dbReference type="SUPFAM" id="SSF51445">
    <property type="entry name" value="(Trans)glycosidases"/>
    <property type="match status" value="1"/>
</dbReference>
<dbReference type="Pfam" id="PF01373">
    <property type="entry name" value="Glyco_hydro_14"/>
    <property type="match status" value="1"/>
</dbReference>
<name>A0ABW0K7L2_9BACL</name>
<dbReference type="InterPro" id="IPR001554">
    <property type="entry name" value="Glyco_hydro_14"/>
</dbReference>
<dbReference type="Pfam" id="PF00686">
    <property type="entry name" value="CBM_20"/>
    <property type="match status" value="1"/>
</dbReference>
<evidence type="ECO:0000256" key="1">
    <source>
        <dbReference type="ARBA" id="ARBA00000546"/>
    </source>
</evidence>
<evidence type="ECO:0000256" key="8">
    <source>
        <dbReference type="ARBA" id="ARBA00023277"/>
    </source>
</evidence>
<evidence type="ECO:0000313" key="13">
    <source>
        <dbReference type="EMBL" id="MFC5449373.1"/>
    </source>
</evidence>
<keyword evidence="10 11" id="KW-0624">Polysaccharide degradation</keyword>
<dbReference type="InterPro" id="IPR002044">
    <property type="entry name" value="CBM20"/>
</dbReference>
<accession>A0ABW0K7L2</accession>
<keyword evidence="7 11" id="KW-0378">Hydrolase</keyword>
<dbReference type="PANTHER" id="PTHR31352">
    <property type="entry name" value="BETA-AMYLASE 1, CHLOROPLASTIC"/>
    <property type="match status" value="1"/>
</dbReference>
<comment type="cofactor">
    <cofactor evidence="2">
        <name>Ca(2+)</name>
        <dbReference type="ChEBI" id="CHEBI:29108"/>
    </cofactor>
</comment>
<proteinExistence type="inferred from homology"/>
<comment type="caution">
    <text evidence="13">The sequence shown here is derived from an EMBL/GenBank/DDBJ whole genome shotgun (WGS) entry which is preliminary data.</text>
</comment>
<dbReference type="InterPro" id="IPR017853">
    <property type="entry name" value="GH"/>
</dbReference>
<evidence type="ECO:0000256" key="6">
    <source>
        <dbReference type="ARBA" id="ARBA00022729"/>
    </source>
</evidence>
<dbReference type="InterPro" id="IPR000125">
    <property type="entry name" value="Glyco_hydro_14A_bac"/>
</dbReference>
<protein>
    <recommendedName>
        <fullName evidence="4 11">Beta-amylase</fullName>
        <ecNumber evidence="4 11">3.2.1.2</ecNumber>
    </recommendedName>
</protein>
<gene>
    <name evidence="13" type="ORF">ACFPOG_13980</name>
</gene>
<feature type="domain" description="CBM20" evidence="12">
    <location>
        <begin position="443"/>
        <end position="547"/>
    </location>
</feature>
<evidence type="ECO:0000259" key="12">
    <source>
        <dbReference type="PROSITE" id="PS51166"/>
    </source>
</evidence>
<dbReference type="PROSITE" id="PS00679">
    <property type="entry name" value="BETA_AMYLASE_2"/>
    <property type="match status" value="1"/>
</dbReference>
<evidence type="ECO:0000256" key="3">
    <source>
        <dbReference type="ARBA" id="ARBA00005652"/>
    </source>
</evidence>
<evidence type="ECO:0000256" key="5">
    <source>
        <dbReference type="ARBA" id="ARBA00022723"/>
    </source>
</evidence>
<dbReference type="Proteomes" id="UP001596044">
    <property type="component" value="Unassembled WGS sequence"/>
</dbReference>
<dbReference type="InterPro" id="IPR018238">
    <property type="entry name" value="Glyco_hydro_14_CS"/>
</dbReference>
<evidence type="ECO:0000313" key="14">
    <source>
        <dbReference type="Proteomes" id="UP001596044"/>
    </source>
</evidence>
<dbReference type="PROSITE" id="PS51166">
    <property type="entry name" value="CBM20"/>
    <property type="match status" value="1"/>
</dbReference>
<dbReference type="EMBL" id="JBHSMJ010000018">
    <property type="protein sequence ID" value="MFC5449373.1"/>
    <property type="molecule type" value="Genomic_DNA"/>
</dbReference>
<keyword evidence="9 11" id="KW-0326">Glycosidase</keyword>
<dbReference type="RefSeq" id="WP_270879766.1">
    <property type="nucleotide sequence ID" value="NZ_JAQFVF010000026.1"/>
</dbReference>
<dbReference type="InterPro" id="IPR013783">
    <property type="entry name" value="Ig-like_fold"/>
</dbReference>
<evidence type="ECO:0000256" key="9">
    <source>
        <dbReference type="ARBA" id="ARBA00023295"/>
    </source>
</evidence>
<keyword evidence="14" id="KW-1185">Reference proteome</keyword>
<keyword evidence="8 11" id="KW-0119">Carbohydrate metabolism</keyword>
<dbReference type="PANTHER" id="PTHR31352:SF1">
    <property type="entry name" value="BETA-AMYLASE 3, CHLOROPLASTIC"/>
    <property type="match status" value="1"/>
</dbReference>
<keyword evidence="6" id="KW-0732">Signal</keyword>